<proteinExistence type="predicted"/>
<reference evidence="1" key="1">
    <citation type="submission" date="2021-06" db="EMBL/GenBank/DDBJ databases">
        <authorList>
            <person name="Kallberg Y."/>
            <person name="Tangrot J."/>
            <person name="Rosling A."/>
        </authorList>
    </citation>
    <scope>NUCLEOTIDE SEQUENCE</scope>
    <source>
        <strain evidence="1">IA702</strain>
    </source>
</reference>
<dbReference type="EMBL" id="CAJVPJ010000541">
    <property type="protein sequence ID" value="CAG8535526.1"/>
    <property type="molecule type" value="Genomic_DNA"/>
</dbReference>
<sequence>MHKACTLYNPDRGNISRLAAKIWQYANNRVKRHLDKWREEVQKQIPVNINSFIREDGGGNGKVRKVKRGETADKAYGKNMNGEKLEANNIANKESTTEITGDKNNVFINTTCNDELTTAIHAVPSNLPSTSTPIVYQSVNSPTSYVQHDAYVRTTQMQPFVHTYFPSTSPIIYQEPFTCFSEFSALAHQPIQWSVNEETRESMGLPSAQLLNDMQIPTGFFHSANGNYLAERRATEEIRHNIGYNNAVNNIVTDNVEGDIERAILYQ</sequence>
<protein>
    <submittedName>
        <fullName evidence="1">3706_t:CDS:1</fullName>
    </submittedName>
</protein>
<keyword evidence="2" id="KW-1185">Reference proteome</keyword>
<gene>
    <name evidence="1" type="ORF">POCULU_LOCUS4271</name>
</gene>
<accession>A0A9N9APL6</accession>
<evidence type="ECO:0000313" key="2">
    <source>
        <dbReference type="Proteomes" id="UP000789572"/>
    </source>
</evidence>
<dbReference type="OrthoDB" id="10380096at2759"/>
<dbReference type="AlphaFoldDB" id="A0A9N9APL6"/>
<evidence type="ECO:0000313" key="1">
    <source>
        <dbReference type="EMBL" id="CAG8535526.1"/>
    </source>
</evidence>
<name>A0A9N9APL6_9GLOM</name>
<organism evidence="1 2">
    <name type="scientific">Paraglomus occultum</name>
    <dbReference type="NCBI Taxonomy" id="144539"/>
    <lineage>
        <taxon>Eukaryota</taxon>
        <taxon>Fungi</taxon>
        <taxon>Fungi incertae sedis</taxon>
        <taxon>Mucoromycota</taxon>
        <taxon>Glomeromycotina</taxon>
        <taxon>Glomeromycetes</taxon>
        <taxon>Paraglomerales</taxon>
        <taxon>Paraglomeraceae</taxon>
        <taxon>Paraglomus</taxon>
    </lineage>
</organism>
<dbReference type="Proteomes" id="UP000789572">
    <property type="component" value="Unassembled WGS sequence"/>
</dbReference>
<comment type="caution">
    <text evidence="1">The sequence shown here is derived from an EMBL/GenBank/DDBJ whole genome shotgun (WGS) entry which is preliminary data.</text>
</comment>